<reference evidence="2" key="1">
    <citation type="submission" date="2022-11" db="UniProtKB">
        <authorList>
            <consortium name="WormBaseParasite"/>
        </authorList>
    </citation>
    <scope>IDENTIFICATION</scope>
</reference>
<name>A0AC35GG52_9BILA</name>
<sequence length="200" mass="23539">MNDEPIPLESLLKIIPDVSFLSIDQIIPSFLSEQNARNAFVPNLTLFEAHRLRETFNFQSFTAFMKAHPFVQCRLVYDEQFNLSPDDQIIPSFLSEQNATNALVPNLTLFEAHQLQETFNFQTFTAFMKAHPFVQCRLVYDEQVNLSPEYKQQLEEYILKLVDDNSLEYPPPIIFFPEQTSRDELVNLHQRYDERKRCLL</sequence>
<evidence type="ECO:0000313" key="1">
    <source>
        <dbReference type="Proteomes" id="UP000887580"/>
    </source>
</evidence>
<dbReference type="WBParaSite" id="PS1159_v2.g4855.t2">
    <property type="protein sequence ID" value="PS1159_v2.g4855.t2"/>
    <property type="gene ID" value="PS1159_v2.g4855"/>
</dbReference>
<protein>
    <submittedName>
        <fullName evidence="2">Uncharacterized protein</fullName>
    </submittedName>
</protein>
<evidence type="ECO:0000313" key="2">
    <source>
        <dbReference type="WBParaSite" id="PS1159_v2.g4855.t2"/>
    </source>
</evidence>
<dbReference type="Proteomes" id="UP000887580">
    <property type="component" value="Unplaced"/>
</dbReference>
<proteinExistence type="predicted"/>
<accession>A0AC35GG52</accession>
<organism evidence="1 2">
    <name type="scientific">Panagrolaimus sp. PS1159</name>
    <dbReference type="NCBI Taxonomy" id="55785"/>
    <lineage>
        <taxon>Eukaryota</taxon>
        <taxon>Metazoa</taxon>
        <taxon>Ecdysozoa</taxon>
        <taxon>Nematoda</taxon>
        <taxon>Chromadorea</taxon>
        <taxon>Rhabditida</taxon>
        <taxon>Tylenchina</taxon>
        <taxon>Panagrolaimomorpha</taxon>
        <taxon>Panagrolaimoidea</taxon>
        <taxon>Panagrolaimidae</taxon>
        <taxon>Panagrolaimus</taxon>
    </lineage>
</organism>